<reference evidence="2 3" key="1">
    <citation type="journal article" date="2020" name="G3 (Bethesda)">
        <title>Improved Reference Genome for Cyclotella cryptica CCMP332, a Model for Cell Wall Morphogenesis, Salinity Adaptation, and Lipid Production in Diatoms (Bacillariophyta).</title>
        <authorList>
            <person name="Roberts W.R."/>
            <person name="Downey K.M."/>
            <person name="Ruck E.C."/>
            <person name="Traller J.C."/>
            <person name="Alverson A.J."/>
        </authorList>
    </citation>
    <scope>NUCLEOTIDE SEQUENCE [LARGE SCALE GENOMIC DNA]</scope>
    <source>
        <strain evidence="2 3">CCMP332</strain>
    </source>
</reference>
<evidence type="ECO:0000256" key="1">
    <source>
        <dbReference type="SAM" id="MobiDB-lite"/>
    </source>
</evidence>
<dbReference type="PANTHER" id="PTHR36971">
    <property type="entry name" value="UNNAMED PRODUCT"/>
    <property type="match status" value="1"/>
</dbReference>
<dbReference type="SUPFAM" id="SSF53335">
    <property type="entry name" value="S-adenosyl-L-methionine-dependent methyltransferases"/>
    <property type="match status" value="1"/>
</dbReference>
<gene>
    <name evidence="2" type="ORF">HJC23_009420</name>
</gene>
<comment type="caution">
    <text evidence="2">The sequence shown here is derived from an EMBL/GenBank/DDBJ whole genome shotgun (WGS) entry which is preliminary data.</text>
</comment>
<evidence type="ECO:0000313" key="2">
    <source>
        <dbReference type="EMBL" id="KAL3792692.1"/>
    </source>
</evidence>
<feature type="region of interest" description="Disordered" evidence="1">
    <location>
        <begin position="1"/>
        <end position="54"/>
    </location>
</feature>
<organism evidence="2 3">
    <name type="scientific">Cyclotella cryptica</name>
    <dbReference type="NCBI Taxonomy" id="29204"/>
    <lineage>
        <taxon>Eukaryota</taxon>
        <taxon>Sar</taxon>
        <taxon>Stramenopiles</taxon>
        <taxon>Ochrophyta</taxon>
        <taxon>Bacillariophyta</taxon>
        <taxon>Coscinodiscophyceae</taxon>
        <taxon>Thalassiosirophycidae</taxon>
        <taxon>Stephanodiscales</taxon>
        <taxon>Stephanodiscaceae</taxon>
        <taxon>Cyclotella</taxon>
    </lineage>
</organism>
<dbReference type="EMBL" id="JABMIG020000099">
    <property type="protein sequence ID" value="KAL3792692.1"/>
    <property type="molecule type" value="Genomic_DNA"/>
</dbReference>
<dbReference type="AlphaFoldDB" id="A0ABD3PXZ1"/>
<accession>A0ABD3PXZ1</accession>
<dbReference type="PANTHER" id="PTHR36971:SF1">
    <property type="entry name" value="METHYLTRANSFERASE DOMAIN-CONTAINING PROTEIN"/>
    <property type="match status" value="1"/>
</dbReference>
<evidence type="ECO:0008006" key="4">
    <source>
        <dbReference type="Google" id="ProtNLM"/>
    </source>
</evidence>
<feature type="compositionally biased region" description="Basic and acidic residues" evidence="1">
    <location>
        <begin position="25"/>
        <end position="39"/>
    </location>
</feature>
<evidence type="ECO:0000313" key="3">
    <source>
        <dbReference type="Proteomes" id="UP001516023"/>
    </source>
</evidence>
<dbReference type="InterPro" id="IPR029063">
    <property type="entry name" value="SAM-dependent_MTases_sf"/>
</dbReference>
<keyword evidence="3" id="KW-1185">Reference proteome</keyword>
<protein>
    <recommendedName>
        <fullName evidence="4">Methyltransferase domain-containing protein</fullName>
    </recommendedName>
</protein>
<dbReference type="Proteomes" id="UP001516023">
    <property type="component" value="Unassembled WGS sequence"/>
</dbReference>
<proteinExistence type="predicted"/>
<name>A0ABD3PXZ1_9STRA</name>
<sequence length="304" mass="34257">MQVLSIEGGNKDDKKSMSMSLSADSKPDNEDSLRADGRKGNSSSTRHGARNQHRHKHFTKWLISKFPHILTDCVDNIDHHSPDASQNPKPMHILDVAGGKGELSARLSLCHALRVVMVDPRSADVASVYMNSVVPKLPNKWQASIRQQIQQCPTFVGDLLERRYSQLVMPFTAPVNLDSDTCEQRRDLFERNVPPLLHDAVQRASLIIGLHADSATEAIVDAALLYNKPFVVVPCCVFPNLFNNRYIDVPIQDAETGVGTQSTRRIPVRTHEHFCVYLLNKDSRFKREILPFEGRNVAIWWDGM</sequence>